<reference evidence="6 7" key="1">
    <citation type="journal article" date="2017" name="Int. J. Syst. Evol. Microbiol.">
        <title>Desulfovibrio senegalensis sp. nov., a mesophilic sulfate reducer isolated from marine sediment.</title>
        <authorList>
            <person name="Thioye A."/>
            <person name="Gam Z.B.A."/>
            <person name="Mbengue M."/>
            <person name="Cayol J.L."/>
            <person name="Joseph-Bartoli M."/>
            <person name="Toure-Kane C."/>
            <person name="Labat M."/>
        </authorList>
    </citation>
    <scope>NUCLEOTIDE SEQUENCE [LARGE SCALE GENOMIC DNA]</scope>
    <source>
        <strain evidence="6 7">DSM 101509</strain>
    </source>
</reference>
<name>A0A6N6N493_9BACT</name>
<dbReference type="SMART" id="SM00421">
    <property type="entry name" value="HTH_LUXR"/>
    <property type="match status" value="1"/>
</dbReference>
<gene>
    <name evidence="6" type="ORF">F8A88_09965</name>
</gene>
<evidence type="ECO:0000313" key="6">
    <source>
        <dbReference type="EMBL" id="KAB1441899.1"/>
    </source>
</evidence>
<dbReference type="InterPro" id="IPR016032">
    <property type="entry name" value="Sig_transdc_resp-reg_C-effctor"/>
</dbReference>
<evidence type="ECO:0000313" key="7">
    <source>
        <dbReference type="Proteomes" id="UP000438699"/>
    </source>
</evidence>
<evidence type="ECO:0000256" key="4">
    <source>
        <dbReference type="SAM" id="Coils"/>
    </source>
</evidence>
<organism evidence="6 7">
    <name type="scientific">Pseudodesulfovibrio senegalensis</name>
    <dbReference type="NCBI Taxonomy" id="1721087"/>
    <lineage>
        <taxon>Bacteria</taxon>
        <taxon>Pseudomonadati</taxon>
        <taxon>Thermodesulfobacteriota</taxon>
        <taxon>Desulfovibrionia</taxon>
        <taxon>Desulfovibrionales</taxon>
        <taxon>Desulfovibrionaceae</taxon>
    </lineage>
</organism>
<dbReference type="PRINTS" id="PR00038">
    <property type="entry name" value="HTHLUXR"/>
</dbReference>
<dbReference type="Gene3D" id="1.10.10.10">
    <property type="entry name" value="Winged helix-like DNA-binding domain superfamily/Winged helix DNA-binding domain"/>
    <property type="match status" value="1"/>
</dbReference>
<evidence type="ECO:0000256" key="3">
    <source>
        <dbReference type="ARBA" id="ARBA00023163"/>
    </source>
</evidence>
<evidence type="ECO:0000256" key="2">
    <source>
        <dbReference type="ARBA" id="ARBA00023125"/>
    </source>
</evidence>
<accession>A0A6N6N493</accession>
<keyword evidence="4" id="KW-0175">Coiled coil</keyword>
<keyword evidence="3" id="KW-0804">Transcription</keyword>
<dbReference type="SUPFAM" id="SSF55785">
    <property type="entry name" value="PYP-like sensor domain (PAS domain)"/>
    <property type="match status" value="1"/>
</dbReference>
<dbReference type="Pfam" id="PF08448">
    <property type="entry name" value="PAS_4"/>
    <property type="match status" value="1"/>
</dbReference>
<dbReference type="SUPFAM" id="SSF46894">
    <property type="entry name" value="C-terminal effector domain of the bipartite response regulators"/>
    <property type="match status" value="1"/>
</dbReference>
<feature type="coiled-coil region" evidence="4">
    <location>
        <begin position="168"/>
        <end position="209"/>
    </location>
</feature>
<protein>
    <submittedName>
        <fullName evidence="6">PAS domain-containing protein</fullName>
    </submittedName>
</protein>
<dbReference type="InterPro" id="IPR035965">
    <property type="entry name" value="PAS-like_dom_sf"/>
</dbReference>
<dbReference type="PANTHER" id="PTHR44688">
    <property type="entry name" value="DNA-BINDING TRANSCRIPTIONAL ACTIVATOR DEVR_DOSR"/>
    <property type="match status" value="1"/>
</dbReference>
<comment type="caution">
    <text evidence="6">The sequence shown here is derived from an EMBL/GenBank/DDBJ whole genome shotgun (WGS) entry which is preliminary data.</text>
</comment>
<evidence type="ECO:0000259" key="5">
    <source>
        <dbReference type="PROSITE" id="PS50043"/>
    </source>
</evidence>
<dbReference type="InterPro" id="IPR000792">
    <property type="entry name" value="Tscrpt_reg_LuxR_C"/>
</dbReference>
<dbReference type="GO" id="GO:0006355">
    <property type="term" value="P:regulation of DNA-templated transcription"/>
    <property type="evidence" value="ECO:0007669"/>
    <property type="project" value="InterPro"/>
</dbReference>
<dbReference type="EMBL" id="WAIE01000003">
    <property type="protein sequence ID" value="KAB1441899.1"/>
    <property type="molecule type" value="Genomic_DNA"/>
</dbReference>
<dbReference type="InterPro" id="IPR013656">
    <property type="entry name" value="PAS_4"/>
</dbReference>
<keyword evidence="2" id="KW-0238">DNA-binding</keyword>
<dbReference type="InterPro" id="IPR036388">
    <property type="entry name" value="WH-like_DNA-bd_sf"/>
</dbReference>
<feature type="domain" description="HTH luxR-type" evidence="5">
    <location>
        <begin position="256"/>
        <end position="320"/>
    </location>
</feature>
<dbReference type="GO" id="GO:0003677">
    <property type="term" value="F:DNA binding"/>
    <property type="evidence" value="ECO:0007669"/>
    <property type="project" value="UniProtKB-KW"/>
</dbReference>
<proteinExistence type="predicted"/>
<dbReference type="Gene3D" id="3.30.450.20">
    <property type="entry name" value="PAS domain"/>
    <property type="match status" value="1"/>
</dbReference>
<dbReference type="AlphaFoldDB" id="A0A6N6N493"/>
<dbReference type="PANTHER" id="PTHR44688:SF16">
    <property type="entry name" value="DNA-BINDING TRANSCRIPTIONAL ACTIVATOR DEVR_DOSR"/>
    <property type="match status" value="1"/>
</dbReference>
<dbReference type="CDD" id="cd06170">
    <property type="entry name" value="LuxR_C_like"/>
    <property type="match status" value="1"/>
</dbReference>
<dbReference type="PROSITE" id="PS50043">
    <property type="entry name" value="HTH_LUXR_2"/>
    <property type="match status" value="1"/>
</dbReference>
<dbReference type="Pfam" id="PF00196">
    <property type="entry name" value="GerE"/>
    <property type="match status" value="1"/>
</dbReference>
<dbReference type="Proteomes" id="UP000438699">
    <property type="component" value="Unassembled WGS sequence"/>
</dbReference>
<sequence>MLHPNVCFNSLRTCCIRCAYLCCIGDSFFMDTRSIPDEMSFDRCDLSIAEFCFSVMDAVQALVAYVDRACTYRYVNKAYSRLFNKPLHGCLGAHVSEVVGDAVFDGEVGAELLRCIRNGEQCSFEGWASFPRVGEYYMDIRYFPHIVEGKVLGAAIIAHDMTDKKAMIREMVIQNRELQRNLGKLEETNAQLRQLLENVTADRERTESNAFYRVSESIAPYLQALKCQEPSEQTAKLADNIETAILNYKPRLDRKLYRLNPALSARERRVAHLIVEGKTSQEIADIVEKSVKTVEYYRSSLRKKLGLCGRRVSLRTFLVS</sequence>
<evidence type="ECO:0000256" key="1">
    <source>
        <dbReference type="ARBA" id="ARBA00023015"/>
    </source>
</evidence>
<keyword evidence="1" id="KW-0805">Transcription regulation</keyword>
<keyword evidence="7" id="KW-1185">Reference proteome</keyword>